<dbReference type="InterPro" id="IPR001789">
    <property type="entry name" value="Sig_transdc_resp-reg_receiver"/>
</dbReference>
<organism evidence="5 6">
    <name type="scientific">Candidatus Nomurabacteria bacterium RIFCSPLOWO2_01_FULL_42_17</name>
    <dbReference type="NCBI Taxonomy" id="1801780"/>
    <lineage>
        <taxon>Bacteria</taxon>
        <taxon>Candidatus Nomuraibacteriota</taxon>
    </lineage>
</organism>
<comment type="caution">
    <text evidence="5">The sequence shown here is derived from an EMBL/GenBank/DDBJ whole genome shotgun (WGS) entry which is preliminary data.</text>
</comment>
<evidence type="ECO:0000313" key="6">
    <source>
        <dbReference type="Proteomes" id="UP000178104"/>
    </source>
</evidence>
<dbReference type="PANTHER" id="PTHR44591:SF14">
    <property type="entry name" value="PROTEIN PILG"/>
    <property type="match status" value="1"/>
</dbReference>
<dbReference type="EMBL" id="MFVE01000005">
    <property type="protein sequence ID" value="OGI95492.1"/>
    <property type="molecule type" value="Genomic_DNA"/>
</dbReference>
<evidence type="ECO:0000256" key="2">
    <source>
        <dbReference type="ARBA" id="ARBA00023012"/>
    </source>
</evidence>
<dbReference type="InterPro" id="IPR050595">
    <property type="entry name" value="Bact_response_regulator"/>
</dbReference>
<evidence type="ECO:0000256" key="3">
    <source>
        <dbReference type="PROSITE-ProRule" id="PRU00169"/>
    </source>
</evidence>
<protein>
    <recommendedName>
        <fullName evidence="4">Response regulatory domain-containing protein</fullName>
    </recommendedName>
</protein>
<evidence type="ECO:0000256" key="1">
    <source>
        <dbReference type="ARBA" id="ARBA00022553"/>
    </source>
</evidence>
<keyword evidence="1 3" id="KW-0597">Phosphoprotein</keyword>
<gene>
    <name evidence="5" type="ORF">A2917_02965</name>
</gene>
<proteinExistence type="predicted"/>
<reference evidence="5 6" key="1">
    <citation type="journal article" date="2016" name="Nat. Commun.">
        <title>Thousands of microbial genomes shed light on interconnected biogeochemical processes in an aquifer system.</title>
        <authorList>
            <person name="Anantharaman K."/>
            <person name="Brown C.T."/>
            <person name="Hug L.A."/>
            <person name="Sharon I."/>
            <person name="Castelle C.J."/>
            <person name="Probst A.J."/>
            <person name="Thomas B.C."/>
            <person name="Singh A."/>
            <person name="Wilkins M.J."/>
            <person name="Karaoz U."/>
            <person name="Brodie E.L."/>
            <person name="Williams K.H."/>
            <person name="Hubbard S.S."/>
            <person name="Banfield J.F."/>
        </authorList>
    </citation>
    <scope>NUCLEOTIDE SEQUENCE [LARGE SCALE GENOMIC DNA]</scope>
</reference>
<dbReference type="SMART" id="SM00448">
    <property type="entry name" value="REC"/>
    <property type="match status" value="1"/>
</dbReference>
<keyword evidence="2" id="KW-0902">Two-component regulatory system</keyword>
<name>A0A1F6XN10_9BACT</name>
<dbReference type="GO" id="GO:0000160">
    <property type="term" value="P:phosphorelay signal transduction system"/>
    <property type="evidence" value="ECO:0007669"/>
    <property type="project" value="UniProtKB-KW"/>
</dbReference>
<dbReference type="PANTHER" id="PTHR44591">
    <property type="entry name" value="STRESS RESPONSE REGULATOR PROTEIN 1"/>
    <property type="match status" value="1"/>
</dbReference>
<feature type="modified residue" description="4-aspartylphosphate" evidence="3">
    <location>
        <position position="57"/>
    </location>
</feature>
<dbReference type="Gene3D" id="3.40.50.2300">
    <property type="match status" value="1"/>
</dbReference>
<sequence>METEEKKKILIVEDESSMLKILVDSFEKENFSTLEARDGEIAFRKALEERPDIILLDILLPKIDGLTVLKKLRKENEYGKKVPVILLTNLNPDREEINKVIAENNPAYYLVKTNWNIEDVVEKVKERLSRSD</sequence>
<dbReference type="PROSITE" id="PS50110">
    <property type="entry name" value="RESPONSE_REGULATORY"/>
    <property type="match status" value="1"/>
</dbReference>
<dbReference type="SUPFAM" id="SSF52172">
    <property type="entry name" value="CheY-like"/>
    <property type="match status" value="1"/>
</dbReference>
<evidence type="ECO:0000259" key="4">
    <source>
        <dbReference type="PROSITE" id="PS50110"/>
    </source>
</evidence>
<accession>A0A1F6XN10</accession>
<dbReference type="InterPro" id="IPR011006">
    <property type="entry name" value="CheY-like_superfamily"/>
</dbReference>
<feature type="domain" description="Response regulatory" evidence="4">
    <location>
        <begin position="8"/>
        <end position="128"/>
    </location>
</feature>
<evidence type="ECO:0000313" key="5">
    <source>
        <dbReference type="EMBL" id="OGI95492.1"/>
    </source>
</evidence>
<dbReference type="STRING" id="1801780.A2917_02965"/>
<dbReference type="Pfam" id="PF00072">
    <property type="entry name" value="Response_reg"/>
    <property type="match status" value="1"/>
</dbReference>
<dbReference type="AlphaFoldDB" id="A0A1F6XN10"/>
<dbReference type="Proteomes" id="UP000178104">
    <property type="component" value="Unassembled WGS sequence"/>
</dbReference>
<dbReference type="CDD" id="cd17574">
    <property type="entry name" value="REC_OmpR"/>
    <property type="match status" value="1"/>
</dbReference>